<reference evidence="4 5" key="1">
    <citation type="submission" date="2020-08" db="EMBL/GenBank/DDBJ databases">
        <title>Sequencing the genomes of 1000 actinobacteria strains.</title>
        <authorList>
            <person name="Klenk H.-P."/>
        </authorList>
    </citation>
    <scope>NUCLEOTIDE SEQUENCE [LARGE SCALE GENOMIC DNA]</scope>
    <source>
        <strain evidence="4 5">DSM 19600</strain>
    </source>
</reference>
<evidence type="ECO:0000259" key="3">
    <source>
        <dbReference type="PROSITE" id="PS51186"/>
    </source>
</evidence>
<organism evidence="4 5">
    <name type="scientific">Microbacterium invictum</name>
    <dbReference type="NCBI Taxonomy" id="515415"/>
    <lineage>
        <taxon>Bacteria</taxon>
        <taxon>Bacillati</taxon>
        <taxon>Actinomycetota</taxon>
        <taxon>Actinomycetes</taxon>
        <taxon>Micrococcales</taxon>
        <taxon>Microbacteriaceae</taxon>
        <taxon>Microbacterium</taxon>
    </lineage>
</organism>
<dbReference type="InterPro" id="IPR000182">
    <property type="entry name" value="GNAT_dom"/>
</dbReference>
<protein>
    <submittedName>
        <fullName evidence="4">GNAT superfamily N-acetyltransferase</fullName>
    </submittedName>
</protein>
<dbReference type="PANTHER" id="PTHR43420">
    <property type="entry name" value="ACETYLTRANSFERASE"/>
    <property type="match status" value="1"/>
</dbReference>
<proteinExistence type="predicted"/>
<keyword evidence="2" id="KW-0012">Acyltransferase</keyword>
<dbReference type="InterPro" id="IPR050680">
    <property type="entry name" value="YpeA/RimI_acetyltransf"/>
</dbReference>
<dbReference type="EMBL" id="JACIFH010000001">
    <property type="protein sequence ID" value="MBB4139177.1"/>
    <property type="molecule type" value="Genomic_DNA"/>
</dbReference>
<evidence type="ECO:0000313" key="4">
    <source>
        <dbReference type="EMBL" id="MBB4139177.1"/>
    </source>
</evidence>
<name>A0AA40SMY8_9MICO</name>
<accession>A0AA40SMY8</accession>
<dbReference type="Gene3D" id="3.40.630.30">
    <property type="match status" value="1"/>
</dbReference>
<dbReference type="SUPFAM" id="SSF55729">
    <property type="entry name" value="Acyl-CoA N-acyltransferases (Nat)"/>
    <property type="match status" value="1"/>
</dbReference>
<evidence type="ECO:0000256" key="1">
    <source>
        <dbReference type="ARBA" id="ARBA00022679"/>
    </source>
</evidence>
<dbReference type="Pfam" id="PF00583">
    <property type="entry name" value="Acetyltransf_1"/>
    <property type="match status" value="1"/>
</dbReference>
<evidence type="ECO:0000313" key="5">
    <source>
        <dbReference type="Proteomes" id="UP000549113"/>
    </source>
</evidence>
<feature type="domain" description="N-acetyltransferase" evidence="3">
    <location>
        <begin position="5"/>
        <end position="178"/>
    </location>
</feature>
<dbReference type="PANTHER" id="PTHR43420:SF44">
    <property type="entry name" value="ACETYLTRANSFERASE YPEA"/>
    <property type="match status" value="1"/>
</dbReference>
<dbReference type="PROSITE" id="PS51186">
    <property type="entry name" value="GNAT"/>
    <property type="match status" value="1"/>
</dbReference>
<dbReference type="RefSeq" id="WP_183498866.1">
    <property type="nucleotide sequence ID" value="NZ_BAABCO010000001.1"/>
</dbReference>
<sequence>MSGAVTVRRVRLHEWREVRDLRIEAVSDPAATIAFLSTREEELARDDAFWQRRAADASLSDQAAQFIAAAADRWVGTATVLLREPGTRNHLGHEITVPRADVVGVYLAPEHRGTGILPRLFDEIGTWVADRGIDALHLDVHAENVRAQTAYRKAGFVPTGVTFTSTIGPEIEMRRGLG</sequence>
<gene>
    <name evidence="4" type="ORF">BKA10_000971</name>
</gene>
<dbReference type="GO" id="GO:0016747">
    <property type="term" value="F:acyltransferase activity, transferring groups other than amino-acyl groups"/>
    <property type="evidence" value="ECO:0007669"/>
    <property type="project" value="InterPro"/>
</dbReference>
<dbReference type="InterPro" id="IPR016181">
    <property type="entry name" value="Acyl_CoA_acyltransferase"/>
</dbReference>
<evidence type="ECO:0000256" key="2">
    <source>
        <dbReference type="ARBA" id="ARBA00023315"/>
    </source>
</evidence>
<dbReference type="Proteomes" id="UP000549113">
    <property type="component" value="Unassembled WGS sequence"/>
</dbReference>
<keyword evidence="5" id="KW-1185">Reference proteome</keyword>
<comment type="caution">
    <text evidence="4">The sequence shown here is derived from an EMBL/GenBank/DDBJ whole genome shotgun (WGS) entry which is preliminary data.</text>
</comment>
<dbReference type="AlphaFoldDB" id="A0AA40SMY8"/>
<keyword evidence="1" id="KW-0808">Transferase</keyword>